<dbReference type="Gene3D" id="3.40.1440.10">
    <property type="entry name" value="GIY-YIG endonuclease"/>
    <property type="match status" value="1"/>
</dbReference>
<dbReference type="SUPFAM" id="SSF53098">
    <property type="entry name" value="Ribonuclease H-like"/>
    <property type="match status" value="1"/>
</dbReference>
<feature type="domain" description="GIY-YIG" evidence="3">
    <location>
        <begin position="195"/>
        <end position="271"/>
    </location>
</feature>
<dbReference type="FunFam" id="3.30.420.10:FF:000045">
    <property type="entry name" value="3'-5' exonuclease DinG"/>
    <property type="match status" value="1"/>
</dbReference>
<accession>A0A1H4T0W1</accession>
<dbReference type="GO" id="GO:0003677">
    <property type="term" value="F:DNA binding"/>
    <property type="evidence" value="ECO:0007669"/>
    <property type="project" value="InterPro"/>
</dbReference>
<dbReference type="GO" id="GO:0045004">
    <property type="term" value="P:DNA replication proofreading"/>
    <property type="evidence" value="ECO:0007669"/>
    <property type="project" value="TreeGrafter"/>
</dbReference>
<gene>
    <name evidence="4" type="ORF">SAMN05192540_3330</name>
</gene>
<dbReference type="InterPro" id="IPR013520">
    <property type="entry name" value="Ribonucl_H"/>
</dbReference>
<dbReference type="GO" id="GO:0008408">
    <property type="term" value="F:3'-5' exonuclease activity"/>
    <property type="evidence" value="ECO:0007669"/>
    <property type="project" value="TreeGrafter"/>
</dbReference>
<protein>
    <submittedName>
        <fullName evidence="4">DNA polymerase-3 subunit epsilon</fullName>
    </submittedName>
</protein>
<dbReference type="InterPro" id="IPR006054">
    <property type="entry name" value="DnaQ"/>
</dbReference>
<name>A0A1H4T0W1_9FLAO</name>
<dbReference type="GO" id="GO:0005829">
    <property type="term" value="C:cytosol"/>
    <property type="evidence" value="ECO:0007669"/>
    <property type="project" value="TreeGrafter"/>
</dbReference>
<dbReference type="NCBIfam" id="TIGR00573">
    <property type="entry name" value="dnaq"/>
    <property type="match status" value="1"/>
</dbReference>
<organism evidence="4 5">
    <name type="scientific">Maribacter dokdonensis</name>
    <dbReference type="NCBI Taxonomy" id="320912"/>
    <lineage>
        <taxon>Bacteria</taxon>
        <taxon>Pseudomonadati</taxon>
        <taxon>Bacteroidota</taxon>
        <taxon>Flavobacteriia</taxon>
        <taxon>Flavobacteriales</taxon>
        <taxon>Flavobacteriaceae</taxon>
        <taxon>Maribacter</taxon>
    </lineage>
</organism>
<dbReference type="InterPro" id="IPR012337">
    <property type="entry name" value="RNaseH-like_sf"/>
</dbReference>
<dbReference type="PANTHER" id="PTHR30231">
    <property type="entry name" value="DNA POLYMERASE III SUBUNIT EPSILON"/>
    <property type="match status" value="1"/>
</dbReference>
<evidence type="ECO:0000313" key="4">
    <source>
        <dbReference type="EMBL" id="SEC50085.1"/>
    </source>
</evidence>
<dbReference type="OrthoDB" id="9803913at2"/>
<sequence length="455" mass="51862">MYAILDIETTGGKFNEEGITEIAIHKFDGQKVVDKFISLVNPEKEIQPFVVKLTGINSKMLRTAPKFYEVAKRIIEITEDTVIVAHNAQFDYRILRTEFRRLGYNFERKTLCTVDLSKLLLPDAESYSLGKLVRSLGIPVSDRHRANGDALATVKLFKLLLAKDSEKIIIKDAIRKETQGELSEKQLDIVRDLPNETGVFYMHNKDGDIIHLSKTSDLKKKVNQIFTKSNQKFKKLAKETKKVTYELTGNDLVAILKEHQELLKIRPKYSTIPKKRMYSHAICTTIDEHGYYKLKIEPYRECKEPLGLFNGVFSAKNYRYKITKEFGLCEKLNGISEARNNCSGYDEGTCQGACINKEDVAEYNKRVTAAITKNSIKGNKVLVIDKGREIGEQSAILLKNGSLVGLGFYDLNHQINNIHILESIITPMNGTRDANYLIESYLRKKRVLKILELND</sequence>
<dbReference type="InterPro" id="IPR035901">
    <property type="entry name" value="GIY-YIG_endonuc_sf"/>
</dbReference>
<dbReference type="InterPro" id="IPR000305">
    <property type="entry name" value="GIY-YIG_endonuc"/>
</dbReference>
<dbReference type="CDD" id="cd06127">
    <property type="entry name" value="DEDDh"/>
    <property type="match status" value="1"/>
</dbReference>
<dbReference type="AlphaFoldDB" id="A0A1H4T0W1"/>
<dbReference type="SMART" id="SM00479">
    <property type="entry name" value="EXOIII"/>
    <property type="match status" value="1"/>
</dbReference>
<dbReference type="PANTHER" id="PTHR30231:SF41">
    <property type="entry name" value="DNA POLYMERASE III SUBUNIT EPSILON"/>
    <property type="match status" value="1"/>
</dbReference>
<dbReference type="GO" id="GO:0003887">
    <property type="term" value="F:DNA-directed DNA polymerase activity"/>
    <property type="evidence" value="ECO:0007669"/>
    <property type="project" value="InterPro"/>
</dbReference>
<dbReference type="Gene3D" id="3.30.420.10">
    <property type="entry name" value="Ribonuclease H-like superfamily/Ribonuclease H"/>
    <property type="match status" value="1"/>
</dbReference>
<evidence type="ECO:0000259" key="3">
    <source>
        <dbReference type="PROSITE" id="PS50164"/>
    </source>
</evidence>
<dbReference type="EMBL" id="FNTB01000001">
    <property type="protein sequence ID" value="SEC50085.1"/>
    <property type="molecule type" value="Genomic_DNA"/>
</dbReference>
<dbReference type="PROSITE" id="PS50164">
    <property type="entry name" value="GIY_YIG"/>
    <property type="match status" value="1"/>
</dbReference>
<evidence type="ECO:0000313" key="5">
    <source>
        <dbReference type="Proteomes" id="UP000183038"/>
    </source>
</evidence>
<dbReference type="Pfam" id="PF00929">
    <property type="entry name" value="RNase_T"/>
    <property type="match status" value="1"/>
</dbReference>
<evidence type="ECO:0000256" key="2">
    <source>
        <dbReference type="ARBA" id="ARBA00026073"/>
    </source>
</evidence>
<dbReference type="Proteomes" id="UP000183038">
    <property type="component" value="Unassembled WGS sequence"/>
</dbReference>
<evidence type="ECO:0000256" key="1">
    <source>
        <dbReference type="ARBA" id="ARBA00025483"/>
    </source>
</evidence>
<reference evidence="4 5" key="1">
    <citation type="submission" date="2016-10" db="EMBL/GenBank/DDBJ databases">
        <authorList>
            <person name="de Groot N.N."/>
        </authorList>
    </citation>
    <scope>NUCLEOTIDE SEQUENCE [LARGE SCALE GENOMIC DNA]</scope>
    <source>
        <strain evidence="4 5">MAR_2009_71</strain>
    </source>
</reference>
<dbReference type="InterPro" id="IPR036397">
    <property type="entry name" value="RNaseH_sf"/>
</dbReference>
<comment type="function">
    <text evidence="1">DNA polymerase III is a complex, multichain enzyme responsible for most of the replicative synthesis in bacteria. The epsilon subunit contain the editing function and is a proofreading 3'-5' exonuclease.</text>
</comment>
<proteinExistence type="predicted"/>
<dbReference type="RefSeq" id="WP_071342405.1">
    <property type="nucleotide sequence ID" value="NZ_FNTB01000001.1"/>
</dbReference>
<comment type="subunit">
    <text evidence="2">DNA polymerase III contains a core (composed of alpha, epsilon and theta chains) that associates with a tau subunit. This core dimerizes to form the POLIII' complex. PolIII' associates with the gamma complex (composed of gamma, delta, delta', psi and chi chains) and with the beta chain to form the complete DNA polymerase III complex.</text>
</comment>